<name>A0ABS6G3J0_9FIRM</name>
<dbReference type="EMBL" id="JAHLQK010000004">
    <property type="protein sequence ID" value="MBU5677049.1"/>
    <property type="molecule type" value="Genomic_DNA"/>
</dbReference>
<dbReference type="Pfam" id="PF14277">
    <property type="entry name" value="DUF4364"/>
    <property type="match status" value="1"/>
</dbReference>
<dbReference type="Proteomes" id="UP000779508">
    <property type="component" value="Unassembled WGS sequence"/>
</dbReference>
<dbReference type="InterPro" id="IPR025374">
    <property type="entry name" value="DUF4364"/>
</dbReference>
<comment type="caution">
    <text evidence="1">The sequence shown here is derived from an EMBL/GenBank/DDBJ whole genome shotgun (WGS) entry which is preliminary data.</text>
</comment>
<protein>
    <submittedName>
        <fullName evidence="1">DUF4364 family protein</fullName>
    </submittedName>
</protein>
<accession>A0ABS6G3J0</accession>
<dbReference type="RefSeq" id="WP_216417465.1">
    <property type="nucleotide sequence ID" value="NZ_JAHLQK010000004.1"/>
</dbReference>
<gene>
    <name evidence="1" type="ORF">KQI88_11570</name>
</gene>
<evidence type="ECO:0000313" key="2">
    <source>
        <dbReference type="Proteomes" id="UP000779508"/>
    </source>
</evidence>
<evidence type="ECO:0000313" key="1">
    <source>
        <dbReference type="EMBL" id="MBU5677049.1"/>
    </source>
</evidence>
<reference evidence="1 2" key="1">
    <citation type="submission" date="2021-06" db="EMBL/GenBank/DDBJ databases">
        <authorList>
            <person name="Sun Q."/>
            <person name="Li D."/>
        </authorList>
    </citation>
    <scope>NUCLEOTIDE SEQUENCE [LARGE SCALE GENOMIC DNA]</scope>
    <source>
        <strain evidence="1 2">MSJ-5</strain>
    </source>
</reference>
<proteinExistence type="predicted"/>
<organism evidence="1 2">
    <name type="scientific">Alkaliphilus flagellatus</name>
    <dbReference type="NCBI Taxonomy" id="2841507"/>
    <lineage>
        <taxon>Bacteria</taxon>
        <taxon>Bacillati</taxon>
        <taxon>Bacillota</taxon>
        <taxon>Clostridia</taxon>
        <taxon>Peptostreptococcales</taxon>
        <taxon>Natronincolaceae</taxon>
        <taxon>Alkaliphilus</taxon>
    </lineage>
</organism>
<keyword evidence="2" id="KW-1185">Reference proteome</keyword>
<sequence length="175" mass="20636">MFTNNSQQLAENKLLLLHIFDRIEFPMSNPQITQFVLENDIMNYFMLQQFLGELKDSKFIIEKQEDNEHIFIITEKGKSTLSYFVNRIPKSQIDRIDQLLNVQKEKFIKNTQVKADYIKIKDDEYLVKLGVIEKDMPIINLKLSVANNKHAKQICEKWRESAPSLYGQIINLLIE</sequence>